<dbReference type="PANTHER" id="PTHR31900:SF34">
    <property type="entry name" value="EMB|CAB62440.1-RELATED"/>
    <property type="match status" value="1"/>
</dbReference>
<dbReference type="InterPro" id="IPR055411">
    <property type="entry name" value="LRR_FXL15/At3g58940/PEG3-like"/>
</dbReference>
<dbReference type="SMART" id="SM00256">
    <property type="entry name" value="FBOX"/>
    <property type="match status" value="1"/>
</dbReference>
<dbReference type="InterPro" id="IPR001810">
    <property type="entry name" value="F-box_dom"/>
</dbReference>
<dbReference type="OrthoDB" id="1092183at2759"/>
<dbReference type="SUPFAM" id="SSF52058">
    <property type="entry name" value="L domain-like"/>
    <property type="match status" value="1"/>
</dbReference>
<dbReference type="GeneID" id="130494278"/>
<dbReference type="Pfam" id="PF08387">
    <property type="entry name" value="FBD"/>
    <property type="match status" value="1"/>
</dbReference>
<accession>A0A9W3DIW9</accession>
<dbReference type="AlphaFoldDB" id="A0A9W3DIW9"/>
<dbReference type="InterPro" id="IPR053781">
    <property type="entry name" value="F-box_AtFBL13-like"/>
</dbReference>
<organism evidence="2 3">
    <name type="scientific">Raphanus sativus</name>
    <name type="common">Radish</name>
    <name type="synonym">Raphanus raphanistrum var. sativus</name>
    <dbReference type="NCBI Taxonomy" id="3726"/>
    <lineage>
        <taxon>Eukaryota</taxon>
        <taxon>Viridiplantae</taxon>
        <taxon>Streptophyta</taxon>
        <taxon>Embryophyta</taxon>
        <taxon>Tracheophyta</taxon>
        <taxon>Spermatophyta</taxon>
        <taxon>Magnoliopsida</taxon>
        <taxon>eudicotyledons</taxon>
        <taxon>Gunneridae</taxon>
        <taxon>Pentapetalae</taxon>
        <taxon>rosids</taxon>
        <taxon>malvids</taxon>
        <taxon>Brassicales</taxon>
        <taxon>Brassicaceae</taxon>
        <taxon>Brassiceae</taxon>
        <taxon>Raphanus</taxon>
    </lineage>
</organism>
<dbReference type="RefSeq" id="XP_056863727.1">
    <property type="nucleotide sequence ID" value="XM_057007747.1"/>
</dbReference>
<sequence length="456" mass="51977">MGGIYFHSCSIALLNCNPSNSTAKIDGESSRTEDVMNKDIISELPEALLLHILSYVPTKDIIATSVLSKRWRSVWKMVSKLSFDTDIDHFSTEDVYRLLILHKAPFLESLYLYIHNTSARLNIGFVIGIAFSRHVRELVMVLFHEDQTRVRFPSVLCSYNNTLEVLNLSQDLLLDFPSRVCFSALRELHLCLVIFKDEASVCNLLSGCPRLQDLVVVRIGNSDVGTYTIDVPSLQRLTLQVDGSHNRSGGGGGYVINTPSLKYLNMECLYCIDFCLIENAPELVEAKINHVSDIDNENILASLTSAKRLSFLPLYLPLEIKYPTGSIFYQLVSLELHIHKINGWNLLSFMLDSSPKLQILKLIGRYREECPVGWEWNQPKRVPECLLLHLETLVWTRYGWQREDEKQVATYILKNARQLKKASFPMEQEELEKSREMLNGLASLDRGSTSCHLVFE</sequence>
<evidence type="ECO:0000259" key="1">
    <source>
        <dbReference type="PROSITE" id="PS50181"/>
    </source>
</evidence>
<reference evidence="3" key="2">
    <citation type="submission" date="2025-08" db="UniProtKB">
        <authorList>
            <consortium name="RefSeq"/>
        </authorList>
    </citation>
    <scope>IDENTIFICATION</scope>
    <source>
        <tissue evidence="3">Leaf</tissue>
    </source>
</reference>
<dbReference type="PANTHER" id="PTHR31900">
    <property type="entry name" value="F-BOX/RNI SUPERFAMILY PROTEIN-RELATED"/>
    <property type="match status" value="1"/>
</dbReference>
<dbReference type="Pfam" id="PF00646">
    <property type="entry name" value="F-box"/>
    <property type="match status" value="1"/>
</dbReference>
<dbReference type="SUPFAM" id="SSF81383">
    <property type="entry name" value="F-box domain"/>
    <property type="match status" value="1"/>
</dbReference>
<dbReference type="Gene3D" id="3.80.10.10">
    <property type="entry name" value="Ribonuclease Inhibitor"/>
    <property type="match status" value="1"/>
</dbReference>
<dbReference type="InterPro" id="IPR050232">
    <property type="entry name" value="FBL13/AtMIF1-like"/>
</dbReference>
<dbReference type="Proteomes" id="UP000504610">
    <property type="component" value="Chromosome 4"/>
</dbReference>
<keyword evidence="2" id="KW-1185">Reference proteome</keyword>
<evidence type="ECO:0000313" key="2">
    <source>
        <dbReference type="Proteomes" id="UP000504610"/>
    </source>
</evidence>
<name>A0A9W3DIW9_RAPSA</name>
<dbReference type="Pfam" id="PF24758">
    <property type="entry name" value="LRR_At5g56370"/>
    <property type="match status" value="1"/>
</dbReference>
<dbReference type="SMART" id="SM00579">
    <property type="entry name" value="FBD"/>
    <property type="match status" value="1"/>
</dbReference>
<dbReference type="Gene3D" id="1.20.1280.50">
    <property type="match status" value="1"/>
</dbReference>
<dbReference type="CDD" id="cd22160">
    <property type="entry name" value="F-box_AtFBL13-like"/>
    <property type="match status" value="1"/>
</dbReference>
<dbReference type="InterPro" id="IPR006566">
    <property type="entry name" value="FBD"/>
</dbReference>
<dbReference type="InterPro" id="IPR032675">
    <property type="entry name" value="LRR_dom_sf"/>
</dbReference>
<dbReference type="InterPro" id="IPR036047">
    <property type="entry name" value="F-box-like_dom_sf"/>
</dbReference>
<reference evidence="2" key="1">
    <citation type="journal article" date="2019" name="Database">
        <title>The radish genome database (RadishGD): an integrated information resource for radish genomics.</title>
        <authorList>
            <person name="Yu H.J."/>
            <person name="Baek S."/>
            <person name="Lee Y.J."/>
            <person name="Cho A."/>
            <person name="Mun J.H."/>
        </authorList>
    </citation>
    <scope>NUCLEOTIDE SEQUENCE [LARGE SCALE GENOMIC DNA]</scope>
    <source>
        <strain evidence="2">cv. WK10039</strain>
    </source>
</reference>
<evidence type="ECO:0000313" key="3">
    <source>
        <dbReference type="RefSeq" id="XP_056863727.1"/>
    </source>
</evidence>
<gene>
    <name evidence="3" type="primary">LOC130494278</name>
</gene>
<feature type="domain" description="F-box" evidence="1">
    <location>
        <begin position="38"/>
        <end position="74"/>
    </location>
</feature>
<dbReference type="PROSITE" id="PS50181">
    <property type="entry name" value="FBOX"/>
    <property type="match status" value="1"/>
</dbReference>
<protein>
    <submittedName>
        <fullName evidence="3">FBD-associated F-box protein At3g49020-like isoform X2</fullName>
    </submittedName>
</protein>
<proteinExistence type="predicted"/>